<dbReference type="InterPro" id="IPR053136">
    <property type="entry name" value="UTP_pyrophosphatase-like"/>
</dbReference>
<evidence type="ECO:0000259" key="1">
    <source>
        <dbReference type="Pfam" id="PF01863"/>
    </source>
</evidence>
<dbReference type="Gene3D" id="3.30.2010.10">
    <property type="entry name" value="Metalloproteases ('zincins'), catalytic domain"/>
    <property type="match status" value="1"/>
</dbReference>
<protein>
    <recommendedName>
        <fullName evidence="1">YgjP-like metallopeptidase domain-containing protein</fullName>
    </recommendedName>
</protein>
<reference evidence="2" key="1">
    <citation type="journal article" date="2020" name="J. ISSAAS">
        <title>Lactobacilli and other gastrointestinal microbiota of Peromyscus leucopus, reservoir host for agents of Lyme disease and other zoonoses in North America.</title>
        <authorList>
            <person name="Milovic A."/>
            <person name="Bassam K."/>
            <person name="Shao H."/>
            <person name="Chatzistamou I."/>
            <person name="Tufts D.M."/>
            <person name="Diuk-Wasser M."/>
            <person name="Barbour A.G."/>
        </authorList>
    </citation>
    <scope>NUCLEOTIDE SEQUENCE</scope>
    <source>
        <strain evidence="2">LL40</strain>
    </source>
</reference>
<feature type="domain" description="YgjP-like metallopeptidase" evidence="1">
    <location>
        <begin position="88"/>
        <end position="180"/>
    </location>
</feature>
<proteinExistence type="predicted"/>
<dbReference type="PANTHER" id="PTHR30399">
    <property type="entry name" value="UNCHARACTERIZED PROTEIN YGJP"/>
    <property type="match status" value="1"/>
</dbReference>
<dbReference type="InterPro" id="IPR002725">
    <property type="entry name" value="YgjP-like_metallopeptidase"/>
</dbReference>
<dbReference type="CDD" id="cd07344">
    <property type="entry name" value="M48_yhfN_like"/>
    <property type="match status" value="1"/>
</dbReference>
<gene>
    <name evidence="2" type="ORF">Firmicute1046_2200</name>
</gene>
<organism evidence="2">
    <name type="scientific">uncultured Bacillota bacterium</name>
    <dbReference type="NCBI Taxonomy" id="344338"/>
    <lineage>
        <taxon>Bacteria</taxon>
        <taxon>Bacillati</taxon>
        <taxon>Bacillota</taxon>
        <taxon>environmental samples</taxon>
    </lineage>
</organism>
<evidence type="ECO:0000313" key="2">
    <source>
        <dbReference type="EMBL" id="QGT51144.1"/>
    </source>
</evidence>
<sequence>MIKGVFLDGTKIQYDLQYKNVKNINLRIKPDGTVHISANRRVSQKIIESFVLSKSEFIRKALEKYENTLAVPPKQYFAEDEICDVITKICEKVYPHFEKRGVEYPQIKFRRLVSRWGSCHPTKGILTFNINLMYAPIECIEYVVAHEFTHFLQANHSSRFYEELAVVCPDWKARRKRLKEISIR</sequence>
<dbReference type="Pfam" id="PF01863">
    <property type="entry name" value="YgjP-like"/>
    <property type="match status" value="2"/>
</dbReference>
<dbReference type="AlphaFoldDB" id="A0A650EQC9"/>
<dbReference type="EMBL" id="MN577573">
    <property type="protein sequence ID" value="QGT51144.1"/>
    <property type="molecule type" value="Genomic_DNA"/>
</dbReference>
<accession>A0A650EQC9</accession>
<feature type="domain" description="YgjP-like metallopeptidase" evidence="1">
    <location>
        <begin position="22"/>
        <end position="81"/>
    </location>
</feature>
<name>A0A650EQC9_9FIRM</name>
<dbReference type="PANTHER" id="PTHR30399:SF1">
    <property type="entry name" value="UTP PYROPHOSPHATASE"/>
    <property type="match status" value="1"/>
</dbReference>